<proteinExistence type="predicted"/>
<dbReference type="EMBL" id="HBGA01070232">
    <property type="protein sequence ID" value="CAD9015180.1"/>
    <property type="molecule type" value="Transcribed_RNA"/>
</dbReference>
<name>A0A6U8CCG9_9EUGL</name>
<sequence length="123" mass="13285">MGRRLHAKPTLGPAQPSEVRDSTSAEGAGPLRRRPAPCLWLWDYRPGMVVSSSSVCPVASPTTSNHMAHGISKQTGQRSWPHQNDTVAAAKIFPKPAGRLAMTSQQFDNRLYLSTSSTSSSQP</sequence>
<protein>
    <submittedName>
        <fullName evidence="2">Uncharacterized protein</fullName>
    </submittedName>
</protein>
<feature type="compositionally biased region" description="Low complexity" evidence="1">
    <location>
        <begin position="53"/>
        <end position="64"/>
    </location>
</feature>
<feature type="region of interest" description="Disordered" evidence="1">
    <location>
        <begin position="53"/>
        <end position="81"/>
    </location>
</feature>
<reference evidence="2" key="1">
    <citation type="submission" date="2021-01" db="EMBL/GenBank/DDBJ databases">
        <authorList>
            <person name="Corre E."/>
            <person name="Pelletier E."/>
            <person name="Niang G."/>
            <person name="Scheremetjew M."/>
            <person name="Finn R."/>
            <person name="Kale V."/>
            <person name="Holt S."/>
            <person name="Cochrane G."/>
            <person name="Meng A."/>
            <person name="Brown T."/>
            <person name="Cohen L."/>
        </authorList>
    </citation>
    <scope>NUCLEOTIDE SEQUENCE</scope>
    <source>
        <strain evidence="2">NIES-381</strain>
    </source>
</reference>
<organism evidence="2">
    <name type="scientific">Eutreptiella gymnastica</name>
    <dbReference type="NCBI Taxonomy" id="73025"/>
    <lineage>
        <taxon>Eukaryota</taxon>
        <taxon>Discoba</taxon>
        <taxon>Euglenozoa</taxon>
        <taxon>Euglenida</taxon>
        <taxon>Spirocuta</taxon>
        <taxon>Euglenophyceae</taxon>
        <taxon>Eutreptiales</taxon>
        <taxon>Eutreptiaceae</taxon>
        <taxon>Eutreptiella</taxon>
    </lineage>
</organism>
<evidence type="ECO:0000313" key="2">
    <source>
        <dbReference type="EMBL" id="CAD9015180.1"/>
    </source>
</evidence>
<evidence type="ECO:0000256" key="1">
    <source>
        <dbReference type="SAM" id="MobiDB-lite"/>
    </source>
</evidence>
<dbReference type="AlphaFoldDB" id="A0A6U8CCG9"/>
<dbReference type="EMBL" id="HBGA01070233">
    <property type="protein sequence ID" value="CAD9015181.1"/>
    <property type="molecule type" value="Transcribed_RNA"/>
</dbReference>
<feature type="region of interest" description="Disordered" evidence="1">
    <location>
        <begin position="1"/>
        <end position="33"/>
    </location>
</feature>
<evidence type="ECO:0000313" key="3">
    <source>
        <dbReference type="EMBL" id="CAD9015181.1"/>
    </source>
</evidence>
<feature type="compositionally biased region" description="Polar residues" evidence="1">
    <location>
        <begin position="72"/>
        <end position="81"/>
    </location>
</feature>
<accession>A0A6U8CCG9</accession>
<gene>
    <name evidence="2" type="ORF">EGYM00392_LOCUS26286</name>
    <name evidence="3" type="ORF">EGYM00392_LOCUS26287</name>
</gene>